<dbReference type="PANTHER" id="PTHR31689:SF0">
    <property type="entry name" value="DIAMINOPIMELATE EPIMERASE"/>
    <property type="match status" value="1"/>
</dbReference>
<dbReference type="AlphaFoldDB" id="A0A1H9W0U4"/>
<feature type="binding site" evidence="8">
    <location>
        <position position="206"/>
    </location>
    <ligand>
        <name>substrate</name>
    </ligand>
</feature>
<evidence type="ECO:0000256" key="4">
    <source>
        <dbReference type="ARBA" id="ARBA00022605"/>
    </source>
</evidence>
<dbReference type="GO" id="GO:0008837">
    <property type="term" value="F:diaminopimelate epimerase activity"/>
    <property type="evidence" value="ECO:0007669"/>
    <property type="project" value="UniProtKB-UniRule"/>
</dbReference>
<feature type="binding site" evidence="8">
    <location>
        <begin position="77"/>
        <end position="78"/>
    </location>
    <ligand>
        <name>substrate</name>
    </ligand>
</feature>
<dbReference type="HAMAP" id="MF_00197">
    <property type="entry name" value="DAP_epimerase"/>
    <property type="match status" value="1"/>
</dbReference>
<comment type="subunit">
    <text evidence="8">Homodimer.</text>
</comment>
<evidence type="ECO:0000313" key="10">
    <source>
        <dbReference type="EMBL" id="SES27448.1"/>
    </source>
</evidence>
<feature type="site" description="Could be important to modulate the pK values of the two catalytic cysteine residues" evidence="8">
    <location>
        <position position="172"/>
    </location>
</feature>
<comment type="similarity">
    <text evidence="2 8">Belongs to the diaminopimelate epimerase family.</text>
</comment>
<comment type="function">
    <text evidence="8">Catalyzes the stereoinversion of LL-2,6-diaminopimelate (L,L-DAP) to meso-diaminopimelate (meso-DAP), a precursor of L-lysine and an essential component of the bacterial peptidoglycan.</text>
</comment>
<dbReference type="PANTHER" id="PTHR31689">
    <property type="entry name" value="DIAMINOPIMELATE EPIMERASE, CHLOROPLASTIC"/>
    <property type="match status" value="1"/>
</dbReference>
<evidence type="ECO:0000256" key="2">
    <source>
        <dbReference type="ARBA" id="ARBA00010219"/>
    </source>
</evidence>
<feature type="active site" evidence="9">
    <location>
        <position position="76"/>
    </location>
</feature>
<comment type="pathway">
    <text evidence="1 8">Amino-acid biosynthesis; L-lysine biosynthesis via DAP pathway; DL-2,6-diaminopimelate from LL-2,6-diaminopimelate: step 1/1.</text>
</comment>
<accession>A0A1H9W0U4</accession>
<evidence type="ECO:0000256" key="5">
    <source>
        <dbReference type="ARBA" id="ARBA00023154"/>
    </source>
</evidence>
<evidence type="ECO:0000256" key="8">
    <source>
        <dbReference type="HAMAP-Rule" id="MF_00197"/>
    </source>
</evidence>
<comment type="catalytic activity">
    <reaction evidence="7 8">
        <text>(2S,6S)-2,6-diaminopimelate = meso-2,6-diaminopimelate</text>
        <dbReference type="Rhea" id="RHEA:15393"/>
        <dbReference type="ChEBI" id="CHEBI:57609"/>
        <dbReference type="ChEBI" id="CHEBI:57791"/>
        <dbReference type="EC" id="5.1.1.7"/>
    </reaction>
</comment>
<dbReference type="SUPFAM" id="SSF54506">
    <property type="entry name" value="Diaminopimelate epimerase-like"/>
    <property type="match status" value="2"/>
</dbReference>
<dbReference type="GO" id="GO:0009089">
    <property type="term" value="P:lysine biosynthetic process via diaminopimelate"/>
    <property type="evidence" value="ECO:0007669"/>
    <property type="project" value="UniProtKB-UniRule"/>
</dbReference>
<name>A0A1H9W0U4_BUTFI</name>
<proteinExistence type="inferred from homology"/>
<evidence type="ECO:0000256" key="3">
    <source>
        <dbReference type="ARBA" id="ARBA00013080"/>
    </source>
</evidence>
<feature type="binding site" evidence="8">
    <location>
        <begin position="234"/>
        <end position="235"/>
    </location>
    <ligand>
        <name>substrate</name>
    </ligand>
</feature>
<keyword evidence="4 8" id="KW-0028">Amino-acid biosynthesis</keyword>
<evidence type="ECO:0000256" key="6">
    <source>
        <dbReference type="ARBA" id="ARBA00023235"/>
    </source>
</evidence>
<dbReference type="InterPro" id="IPR018510">
    <property type="entry name" value="DAP_epimerase_AS"/>
</dbReference>
<dbReference type="Pfam" id="PF01678">
    <property type="entry name" value="DAP_epimerase"/>
    <property type="match status" value="2"/>
</dbReference>
<feature type="site" description="Could be important to modulate the pK values of the two catalytic cysteine residues" evidence="8">
    <location>
        <position position="224"/>
    </location>
</feature>
<feature type="active site" description="Proton donor" evidence="8">
    <location>
        <position position="76"/>
    </location>
</feature>
<dbReference type="PROSITE" id="PS01326">
    <property type="entry name" value="DAP_EPIMERASE"/>
    <property type="match status" value="1"/>
</dbReference>
<evidence type="ECO:0000313" key="11">
    <source>
        <dbReference type="Proteomes" id="UP000182584"/>
    </source>
</evidence>
<sequence length="290" mass="32391">MSLIEFTKMHGAGNDYIYIDGAKNVIPEVIKPEVVRKLSDRHFGIGGDGVIFINPIEGADFEMEMYNADGSRGEMCGNGIRCVAKFVYDHGMTDKTKDLAISSFGRNRYLDLTVSGGKVTMVRVNMGAPILEPAKIPVEESKFRDKDRIVDYPIPIEDRNFRMTCVSMGNPHAVVFVTDQDNLSEFPLEKYGKKFENHPYFPQRTNTEFVHVDDRKNVHMRVWERGSGETLACGTGCCATAVACILNDLTEDEITVHVLGGDIICRWDRQSGNVYMTGPAETVFEGSVEI</sequence>
<dbReference type="EMBL" id="FOGJ01000026">
    <property type="protein sequence ID" value="SES27448.1"/>
    <property type="molecule type" value="Genomic_DNA"/>
</dbReference>
<gene>
    <name evidence="8" type="primary">dapF</name>
    <name evidence="10" type="ORF">SAMN04487884_12634</name>
</gene>
<feature type="binding site" evidence="8">
    <location>
        <begin position="224"/>
        <end position="225"/>
    </location>
    <ligand>
        <name>substrate</name>
    </ligand>
</feature>
<dbReference type="NCBIfam" id="TIGR00652">
    <property type="entry name" value="DapF"/>
    <property type="match status" value="1"/>
</dbReference>
<dbReference type="InterPro" id="IPR001653">
    <property type="entry name" value="DAP_epimerase_DapF"/>
</dbReference>
<dbReference type="Proteomes" id="UP000182584">
    <property type="component" value="Unassembled WGS sequence"/>
</dbReference>
<evidence type="ECO:0000256" key="7">
    <source>
        <dbReference type="ARBA" id="ARBA00051712"/>
    </source>
</evidence>
<evidence type="ECO:0000256" key="1">
    <source>
        <dbReference type="ARBA" id="ARBA00005196"/>
    </source>
</evidence>
<feature type="binding site" evidence="8">
    <location>
        <position position="14"/>
    </location>
    <ligand>
        <name>substrate</name>
    </ligand>
</feature>
<dbReference type="GO" id="GO:0005829">
    <property type="term" value="C:cytosol"/>
    <property type="evidence" value="ECO:0007669"/>
    <property type="project" value="TreeGrafter"/>
</dbReference>
<dbReference type="UniPathway" id="UPA00034">
    <property type="reaction ID" value="UER00025"/>
</dbReference>
<reference evidence="10 11" key="1">
    <citation type="submission" date="2016-10" db="EMBL/GenBank/DDBJ databases">
        <authorList>
            <person name="de Groot N.N."/>
        </authorList>
    </citation>
    <scope>NUCLEOTIDE SEQUENCE [LARGE SCALE GENOMIC DNA]</scope>
    <source>
        <strain evidence="10 11">AR40</strain>
    </source>
</reference>
<dbReference type="EC" id="5.1.1.7" evidence="3 8"/>
<feature type="binding site" evidence="8">
    <location>
        <position position="67"/>
    </location>
    <ligand>
        <name>substrate</name>
    </ligand>
</feature>
<keyword evidence="5 8" id="KW-0457">Lysine biosynthesis</keyword>
<protein>
    <recommendedName>
        <fullName evidence="3 8">Diaminopimelate epimerase</fullName>
        <shortName evidence="8">DAP epimerase</shortName>
        <ecNumber evidence="3 8">5.1.1.7</ecNumber>
    </recommendedName>
    <alternativeName>
        <fullName evidence="8">PLP-independent amino acid racemase</fullName>
    </alternativeName>
</protein>
<dbReference type="Gene3D" id="3.10.310.10">
    <property type="entry name" value="Diaminopimelate Epimerase, Chain A, domain 1"/>
    <property type="match status" value="2"/>
</dbReference>
<feature type="active site" description="Proton acceptor" evidence="8">
    <location>
        <position position="233"/>
    </location>
</feature>
<comment type="subcellular location">
    <subcellularLocation>
        <location evidence="8">Cytoplasm</location>
    </subcellularLocation>
</comment>
<evidence type="ECO:0000256" key="9">
    <source>
        <dbReference type="PROSITE-ProRule" id="PRU10125"/>
    </source>
</evidence>
<organism evidence="10 11">
    <name type="scientific">Butyrivibrio fibrisolvens</name>
    <dbReference type="NCBI Taxonomy" id="831"/>
    <lineage>
        <taxon>Bacteria</taxon>
        <taxon>Bacillati</taxon>
        <taxon>Bacillota</taxon>
        <taxon>Clostridia</taxon>
        <taxon>Lachnospirales</taxon>
        <taxon>Lachnospiraceae</taxon>
        <taxon>Butyrivibrio</taxon>
    </lineage>
</organism>
<comment type="caution">
    <text evidence="8">Lacks conserved residue(s) required for the propagation of feature annotation.</text>
</comment>
<dbReference type="eggNOG" id="COG0253">
    <property type="taxonomic scope" value="Bacteria"/>
</dbReference>
<feature type="binding site" evidence="8">
    <location>
        <position position="170"/>
    </location>
    <ligand>
        <name>substrate</name>
    </ligand>
</feature>
<keyword evidence="8" id="KW-0963">Cytoplasm</keyword>
<keyword evidence="6 8" id="KW-0413">Isomerase</keyword>